<evidence type="ECO:0000313" key="3">
    <source>
        <dbReference type="EMBL" id="EDS30851.1"/>
    </source>
</evidence>
<organism>
    <name type="scientific">Culex quinquefasciatus</name>
    <name type="common">Southern house mosquito</name>
    <name type="synonym">Culex pungens</name>
    <dbReference type="NCBI Taxonomy" id="7176"/>
    <lineage>
        <taxon>Eukaryota</taxon>
        <taxon>Metazoa</taxon>
        <taxon>Ecdysozoa</taxon>
        <taxon>Arthropoda</taxon>
        <taxon>Hexapoda</taxon>
        <taxon>Insecta</taxon>
        <taxon>Pterygota</taxon>
        <taxon>Neoptera</taxon>
        <taxon>Endopterygota</taxon>
        <taxon>Diptera</taxon>
        <taxon>Nematocera</taxon>
        <taxon>Culicoidea</taxon>
        <taxon>Culicidae</taxon>
        <taxon>Culicinae</taxon>
        <taxon>Culicini</taxon>
        <taxon>Culex</taxon>
        <taxon>Culex</taxon>
    </lineage>
</organism>
<dbReference type="OrthoDB" id="7743108at2759"/>
<evidence type="ECO:0000313" key="5">
    <source>
        <dbReference type="Proteomes" id="UP000002320"/>
    </source>
</evidence>
<feature type="chain" id="PRO_5011408197" evidence="1">
    <location>
        <begin position="20"/>
        <end position="289"/>
    </location>
</feature>
<dbReference type="InterPro" id="IPR036056">
    <property type="entry name" value="Fibrinogen-like_C"/>
</dbReference>
<reference evidence="3" key="1">
    <citation type="submission" date="2007-03" db="EMBL/GenBank/DDBJ databases">
        <title>Annotation of Culex pipiens quinquefasciatus.</title>
        <authorList>
            <consortium name="The Broad Institute Genome Sequencing Platform"/>
            <person name="Atkinson P.W."/>
            <person name="Hemingway J."/>
            <person name="Christensen B.M."/>
            <person name="Higgs S."/>
            <person name="Kodira C."/>
            <person name="Hannick L."/>
            <person name="Megy K."/>
            <person name="O'Leary S."/>
            <person name="Pearson M."/>
            <person name="Haas B.J."/>
            <person name="Mauceli E."/>
            <person name="Wortman J.R."/>
            <person name="Lee N.H."/>
            <person name="Guigo R."/>
            <person name="Stanke M."/>
            <person name="Alvarado L."/>
            <person name="Amedeo P."/>
            <person name="Antoine C.H."/>
            <person name="Arensburger P."/>
            <person name="Bidwell S.L."/>
            <person name="Crawford M."/>
            <person name="Camaro F."/>
            <person name="Devon K."/>
            <person name="Engels R."/>
            <person name="Hammond M."/>
            <person name="Howarth C."/>
            <person name="Koehrsen M."/>
            <person name="Lawson D."/>
            <person name="Montgomery P."/>
            <person name="Nene V."/>
            <person name="Nusbaum C."/>
            <person name="Puiu D."/>
            <person name="Romero-Severson J."/>
            <person name="Severson D.W."/>
            <person name="Shumway M."/>
            <person name="Sisk P."/>
            <person name="Stolte C."/>
            <person name="Zeng Q."/>
            <person name="Eisenstadt E."/>
            <person name="Fraser-Liggett C."/>
            <person name="Strausberg R."/>
            <person name="Galagan J."/>
            <person name="Birren B."/>
            <person name="Collins F.H."/>
        </authorList>
    </citation>
    <scope>NUCLEOTIDE SEQUENCE [LARGE SCALE GENOMIC DNA]</scope>
    <source>
        <strain evidence="3">JHB</strain>
    </source>
</reference>
<dbReference type="InterPro" id="IPR050373">
    <property type="entry name" value="Fibrinogen_C-term_domain"/>
</dbReference>
<sequence length="289" mass="33043">MKYAYVLAVLVMCLVAVSCEVLDEEIQPEETTVANHQSEQQAQNVQESLSFNINLNSNKTEENSDRSIDSPSNVAAKSSEFLERLTKLEKDVATLQQNQKSINDGFNSNNNNYKQLPENALDPCETARTSGVYSIQQFNQNVYCEMDTFGGGWLVIQQRVRKRDGFRLNFDRYWTEFQDGFGTVEKDGEFWLGLETLHQITHSGEYELAVEFRDSNGTYGYARYSKFRVGVAYDKYRLTVDGYLGTLGDGLSRQNNSRFTTFDSDNDTWKENCAKNFANGGWWYSDCGR</sequence>
<dbReference type="HOGENOM" id="CLU_038628_1_2_1"/>
<dbReference type="CDD" id="cd00087">
    <property type="entry name" value="FReD"/>
    <property type="match status" value="1"/>
</dbReference>
<keyword evidence="5" id="KW-1185">Reference proteome</keyword>
<dbReference type="PANTHER" id="PTHR19143:SF444">
    <property type="entry name" value="PROTEIN SCABROUS"/>
    <property type="match status" value="1"/>
</dbReference>
<dbReference type="PANTHER" id="PTHR19143">
    <property type="entry name" value="FIBRINOGEN/TENASCIN/ANGIOPOEITIN"/>
    <property type="match status" value="1"/>
</dbReference>
<accession>B0WM23</accession>
<protein>
    <submittedName>
        <fullName evidence="3 4">Fibrinogen and fibronectin</fullName>
    </submittedName>
</protein>
<dbReference type="InterPro" id="IPR002181">
    <property type="entry name" value="Fibrinogen_a/b/g_C_dom"/>
</dbReference>
<evidence type="ECO:0000313" key="4">
    <source>
        <dbReference type="EnsemblMetazoa" id="CPIJ007574-PA"/>
    </source>
</evidence>
<dbReference type="PROSITE" id="PS51257">
    <property type="entry name" value="PROKAR_LIPOPROTEIN"/>
    <property type="match status" value="1"/>
</dbReference>
<reference evidence="4" key="2">
    <citation type="submission" date="2021-02" db="UniProtKB">
        <authorList>
            <consortium name="EnsemblMetazoa"/>
        </authorList>
    </citation>
    <scope>IDENTIFICATION</scope>
    <source>
        <strain evidence="4">JHB</strain>
    </source>
</reference>
<feature type="domain" description="Fibrinogen C-terminal" evidence="2">
    <location>
        <begin position="115"/>
        <end position="289"/>
    </location>
</feature>
<proteinExistence type="predicted"/>
<dbReference type="GO" id="GO:0005615">
    <property type="term" value="C:extracellular space"/>
    <property type="evidence" value="ECO:0007669"/>
    <property type="project" value="TreeGrafter"/>
</dbReference>
<dbReference type="SMART" id="SM00186">
    <property type="entry name" value="FBG"/>
    <property type="match status" value="1"/>
</dbReference>
<evidence type="ECO:0000259" key="2">
    <source>
        <dbReference type="PROSITE" id="PS51406"/>
    </source>
</evidence>
<dbReference type="Pfam" id="PF00147">
    <property type="entry name" value="Fibrinogen_C"/>
    <property type="match status" value="1"/>
</dbReference>
<dbReference type="SUPFAM" id="SSF56496">
    <property type="entry name" value="Fibrinogen C-terminal domain-like"/>
    <property type="match status" value="1"/>
</dbReference>
<evidence type="ECO:0000256" key="1">
    <source>
        <dbReference type="SAM" id="SignalP"/>
    </source>
</evidence>
<gene>
    <name evidence="4" type="primary">6040355</name>
    <name evidence="3" type="ORF">CpipJ_CPIJ007574</name>
</gene>
<dbReference type="InterPro" id="IPR014716">
    <property type="entry name" value="Fibrinogen_a/b/g_C_1"/>
</dbReference>
<feature type="signal peptide" evidence="1">
    <location>
        <begin position="1"/>
        <end position="19"/>
    </location>
</feature>
<dbReference type="AlphaFoldDB" id="B0WM23"/>
<dbReference type="EnsemblMetazoa" id="CPIJ007574-RA">
    <property type="protein sequence ID" value="CPIJ007574-PA"/>
    <property type="gene ID" value="CPIJ007574"/>
</dbReference>
<dbReference type="EMBL" id="DS231994">
    <property type="protein sequence ID" value="EDS30851.1"/>
    <property type="molecule type" value="Genomic_DNA"/>
</dbReference>
<dbReference type="Gene3D" id="3.90.215.10">
    <property type="entry name" value="Gamma Fibrinogen, chain A, domain 1"/>
    <property type="match status" value="1"/>
</dbReference>
<dbReference type="VEuPathDB" id="VectorBase:CPIJ007574"/>
<dbReference type="InParanoid" id="B0WM23"/>
<dbReference type="Proteomes" id="UP000002320">
    <property type="component" value="Unassembled WGS sequence"/>
</dbReference>
<keyword evidence="1" id="KW-0732">Signal</keyword>
<dbReference type="PROSITE" id="PS51406">
    <property type="entry name" value="FIBRINOGEN_C_2"/>
    <property type="match status" value="1"/>
</dbReference>
<dbReference type="eggNOG" id="KOG2579">
    <property type="taxonomic scope" value="Eukaryota"/>
</dbReference>
<dbReference type="OMA" id="NINRNCA"/>
<dbReference type="VEuPathDB" id="VectorBase:CQUJHB007899"/>
<dbReference type="KEGG" id="cqu:CpipJ_CPIJ007574"/>
<name>B0WM23_CULQU</name>